<name>W7EFF7_BIPV3</name>
<dbReference type="Proteomes" id="UP000054337">
    <property type="component" value="Unassembled WGS sequence"/>
</dbReference>
<evidence type="ECO:0000313" key="1">
    <source>
        <dbReference type="EMBL" id="EUN22927.1"/>
    </source>
</evidence>
<dbReference type="RefSeq" id="XP_014552501.1">
    <property type="nucleotide sequence ID" value="XM_014697015.1"/>
</dbReference>
<organism evidence="1 2">
    <name type="scientific">Bipolaris victoriae (strain FI3)</name>
    <name type="common">Victoria blight of oats agent</name>
    <name type="synonym">Cochliobolus victoriae</name>
    <dbReference type="NCBI Taxonomy" id="930091"/>
    <lineage>
        <taxon>Eukaryota</taxon>
        <taxon>Fungi</taxon>
        <taxon>Dikarya</taxon>
        <taxon>Ascomycota</taxon>
        <taxon>Pezizomycotina</taxon>
        <taxon>Dothideomycetes</taxon>
        <taxon>Pleosporomycetidae</taxon>
        <taxon>Pleosporales</taxon>
        <taxon>Pleosporineae</taxon>
        <taxon>Pleosporaceae</taxon>
        <taxon>Bipolaris</taxon>
    </lineage>
</organism>
<dbReference type="HOGENOM" id="CLU_1829909_0_0_1"/>
<evidence type="ECO:0000313" key="2">
    <source>
        <dbReference type="Proteomes" id="UP000054337"/>
    </source>
</evidence>
<dbReference type="EMBL" id="KI968799">
    <property type="protein sequence ID" value="EUN22927.1"/>
    <property type="molecule type" value="Genomic_DNA"/>
</dbReference>
<feature type="non-terminal residue" evidence="1">
    <location>
        <position position="1"/>
    </location>
</feature>
<gene>
    <name evidence="1" type="ORF">COCVIDRAFT_110159</name>
</gene>
<dbReference type="AlphaFoldDB" id="W7EFF7"/>
<proteinExistence type="predicted"/>
<sequence length="141" mass="15580">IALTEMPTCRHINLPLVVVDPGETTQLLLSPNDHDGSGLSLSEARRRIIAVSDLPETARLMISHIHQSAARRDSRMVWCRSCHCLSLFPLLLPFLSLASVNQARIRVSRGAIAVMEKGIKQPRAMNRGWEGGAVLDHLRDA</sequence>
<protein>
    <submittedName>
        <fullName evidence="1">Uncharacterized protein</fullName>
    </submittedName>
</protein>
<keyword evidence="2" id="KW-1185">Reference proteome</keyword>
<accession>W7EFF7</accession>
<reference evidence="1 2" key="1">
    <citation type="journal article" date="2013" name="PLoS Genet.">
        <title>Comparative genome structure, secondary metabolite, and effector coding capacity across Cochliobolus pathogens.</title>
        <authorList>
            <person name="Condon B.J."/>
            <person name="Leng Y."/>
            <person name="Wu D."/>
            <person name="Bushley K.E."/>
            <person name="Ohm R.A."/>
            <person name="Otillar R."/>
            <person name="Martin J."/>
            <person name="Schackwitz W."/>
            <person name="Grimwood J."/>
            <person name="MohdZainudin N."/>
            <person name="Xue C."/>
            <person name="Wang R."/>
            <person name="Manning V.A."/>
            <person name="Dhillon B."/>
            <person name="Tu Z.J."/>
            <person name="Steffenson B.J."/>
            <person name="Salamov A."/>
            <person name="Sun H."/>
            <person name="Lowry S."/>
            <person name="LaButti K."/>
            <person name="Han J."/>
            <person name="Copeland A."/>
            <person name="Lindquist E."/>
            <person name="Barry K."/>
            <person name="Schmutz J."/>
            <person name="Baker S.E."/>
            <person name="Ciuffetti L.M."/>
            <person name="Grigoriev I.V."/>
            <person name="Zhong S."/>
            <person name="Turgeon B.G."/>
        </authorList>
    </citation>
    <scope>NUCLEOTIDE SEQUENCE [LARGE SCALE GENOMIC DNA]</scope>
    <source>
        <strain evidence="1 2">FI3</strain>
    </source>
</reference>
<dbReference type="GeneID" id="26249716"/>